<accession>A0ABW3UCY0</accession>
<organism evidence="2 3">
    <name type="scientific">Microbulbifer celer</name>
    <dbReference type="NCBI Taxonomy" id="435905"/>
    <lineage>
        <taxon>Bacteria</taxon>
        <taxon>Pseudomonadati</taxon>
        <taxon>Pseudomonadota</taxon>
        <taxon>Gammaproteobacteria</taxon>
        <taxon>Cellvibrionales</taxon>
        <taxon>Microbulbiferaceae</taxon>
        <taxon>Microbulbifer</taxon>
    </lineage>
</organism>
<dbReference type="Proteomes" id="UP001597264">
    <property type="component" value="Unassembled WGS sequence"/>
</dbReference>
<sequence length="162" mass="18598">MSTAEFFKWFTPIVVGLISAYFASSLALKKFKKEKVWDERRAAYKEVIESIEEIIHWSEQVRASHCCEPTIGNEGDLDGSLRSLAKYSATGSLIFSEKFHEVLKNANSKVHRVMFQIDDDSKPDLDSEREMAEWRFVLANEIRAVLEECLPELIRVAKAEQP</sequence>
<reference evidence="3" key="1">
    <citation type="journal article" date="2019" name="Int. J. Syst. Evol. Microbiol.">
        <title>The Global Catalogue of Microorganisms (GCM) 10K type strain sequencing project: providing services to taxonomists for standard genome sequencing and annotation.</title>
        <authorList>
            <consortium name="The Broad Institute Genomics Platform"/>
            <consortium name="The Broad Institute Genome Sequencing Center for Infectious Disease"/>
            <person name="Wu L."/>
            <person name="Ma J."/>
        </authorList>
    </citation>
    <scope>NUCLEOTIDE SEQUENCE [LARGE SCALE GENOMIC DNA]</scope>
    <source>
        <strain evidence="3">CCUG 54356</strain>
    </source>
</reference>
<keyword evidence="1" id="KW-0812">Transmembrane</keyword>
<keyword evidence="3" id="KW-1185">Reference proteome</keyword>
<evidence type="ECO:0000313" key="3">
    <source>
        <dbReference type="Proteomes" id="UP001597264"/>
    </source>
</evidence>
<gene>
    <name evidence="2" type="ORF">ACFQ2X_17675</name>
</gene>
<name>A0ABW3UCY0_9GAMM</name>
<dbReference type="EMBL" id="JBHTLR010000035">
    <property type="protein sequence ID" value="MFD1218435.1"/>
    <property type="molecule type" value="Genomic_DNA"/>
</dbReference>
<protein>
    <recommendedName>
        <fullName evidence="4">DUF4760 domain-containing protein</fullName>
    </recommendedName>
</protein>
<feature type="transmembrane region" description="Helical" evidence="1">
    <location>
        <begin position="6"/>
        <end position="28"/>
    </location>
</feature>
<keyword evidence="1" id="KW-1133">Transmembrane helix</keyword>
<proteinExistence type="predicted"/>
<evidence type="ECO:0000313" key="2">
    <source>
        <dbReference type="EMBL" id="MFD1218435.1"/>
    </source>
</evidence>
<evidence type="ECO:0000256" key="1">
    <source>
        <dbReference type="SAM" id="Phobius"/>
    </source>
</evidence>
<dbReference type="RefSeq" id="WP_230438060.1">
    <property type="nucleotide sequence ID" value="NZ_CP087715.1"/>
</dbReference>
<evidence type="ECO:0008006" key="4">
    <source>
        <dbReference type="Google" id="ProtNLM"/>
    </source>
</evidence>
<keyword evidence="1" id="KW-0472">Membrane</keyword>
<comment type="caution">
    <text evidence="2">The sequence shown here is derived from an EMBL/GenBank/DDBJ whole genome shotgun (WGS) entry which is preliminary data.</text>
</comment>